<dbReference type="GO" id="GO:0005886">
    <property type="term" value="C:plasma membrane"/>
    <property type="evidence" value="ECO:0007669"/>
    <property type="project" value="UniProtKB-SubCell"/>
</dbReference>
<comment type="subcellular location">
    <subcellularLocation>
        <location evidence="8">Cell membrane</location>
        <topology evidence="8">Peripheral membrane protein</topology>
    </subcellularLocation>
</comment>
<keyword evidence="7 8" id="KW-0472">Membrane</keyword>
<keyword evidence="11" id="KW-1185">Reference proteome</keyword>
<evidence type="ECO:0000256" key="6">
    <source>
        <dbReference type="ARBA" id="ARBA00023033"/>
    </source>
</evidence>
<feature type="binding site" evidence="8">
    <location>
        <position position="139"/>
    </location>
    <ligand>
        <name>Fe cation</name>
        <dbReference type="ChEBI" id="CHEBI:24875"/>
        <label>2</label>
    </ligand>
</feature>
<evidence type="ECO:0000256" key="4">
    <source>
        <dbReference type="ARBA" id="ARBA00023002"/>
    </source>
</evidence>
<keyword evidence="8" id="KW-1003">Cell membrane</keyword>
<evidence type="ECO:0000256" key="5">
    <source>
        <dbReference type="ARBA" id="ARBA00023004"/>
    </source>
</evidence>
<evidence type="ECO:0000256" key="3">
    <source>
        <dbReference type="ARBA" id="ARBA00022723"/>
    </source>
</evidence>
<evidence type="ECO:0000256" key="1">
    <source>
        <dbReference type="ARBA" id="ARBA00004749"/>
    </source>
</evidence>
<name>A0A255ZBM4_9PROT</name>
<dbReference type="CDD" id="cd01042">
    <property type="entry name" value="DMQH"/>
    <property type="match status" value="1"/>
</dbReference>
<keyword evidence="2 8" id="KW-0831">Ubiquinone biosynthesis</keyword>
<dbReference type="Gene3D" id="1.20.1260.10">
    <property type="match status" value="1"/>
</dbReference>
<dbReference type="SUPFAM" id="SSF47240">
    <property type="entry name" value="Ferritin-like"/>
    <property type="match status" value="1"/>
</dbReference>
<feature type="binding site" evidence="8">
    <location>
        <position position="57"/>
    </location>
    <ligand>
        <name>Fe cation</name>
        <dbReference type="ChEBI" id="CHEBI:24875"/>
        <label>1</label>
    </ligand>
</feature>
<keyword evidence="5 8" id="KW-0408">Iron</keyword>
<feature type="binding site" evidence="8">
    <location>
        <position position="171"/>
    </location>
    <ligand>
        <name>Fe cation</name>
        <dbReference type="ChEBI" id="CHEBI:24875"/>
        <label>1</label>
    </ligand>
</feature>
<dbReference type="InterPro" id="IPR012347">
    <property type="entry name" value="Ferritin-like"/>
</dbReference>
<protein>
    <recommendedName>
        <fullName evidence="8">3-demethoxyubiquinol 3-hydroxylase</fullName>
        <shortName evidence="8">DMQ hydroxylase</shortName>
        <ecNumber evidence="8">1.14.99.60</ecNumber>
    </recommendedName>
    <alternativeName>
        <fullName evidence="8">2-nonaprenyl-3-methyl-6-methoxy-1,4-benzoquinol hydroxylase</fullName>
    </alternativeName>
</protein>
<dbReference type="PANTHER" id="PTHR11237">
    <property type="entry name" value="COENZYME Q10 BIOSYNTHESIS PROTEIN 7"/>
    <property type="match status" value="1"/>
</dbReference>
<dbReference type="HAMAP" id="MF_01658">
    <property type="entry name" value="COQ7"/>
    <property type="match status" value="1"/>
</dbReference>
<dbReference type="EC" id="1.14.99.60" evidence="8"/>
<evidence type="ECO:0000256" key="7">
    <source>
        <dbReference type="ARBA" id="ARBA00023136"/>
    </source>
</evidence>
<accession>A0A255ZBM4</accession>
<dbReference type="GO" id="GO:0006744">
    <property type="term" value="P:ubiquinone biosynthetic process"/>
    <property type="evidence" value="ECO:0007669"/>
    <property type="project" value="UniProtKB-UniRule"/>
</dbReference>
<gene>
    <name evidence="8" type="primary">coq7</name>
    <name evidence="10" type="ORF">CHU95_00035</name>
</gene>
<evidence type="ECO:0000256" key="8">
    <source>
        <dbReference type="HAMAP-Rule" id="MF_01658"/>
    </source>
</evidence>
<dbReference type="InterPro" id="IPR011566">
    <property type="entry name" value="Ubq_synth_Coq7"/>
</dbReference>
<dbReference type="Proteomes" id="UP000216998">
    <property type="component" value="Unassembled WGS sequence"/>
</dbReference>
<feature type="compositionally biased region" description="Basic and acidic residues" evidence="9">
    <location>
        <begin position="31"/>
        <end position="42"/>
    </location>
</feature>
<evidence type="ECO:0000313" key="10">
    <source>
        <dbReference type="EMBL" id="OYQ38010.1"/>
    </source>
</evidence>
<feature type="region of interest" description="Disordered" evidence="9">
    <location>
        <begin position="1"/>
        <end position="42"/>
    </location>
</feature>
<organism evidence="10 11">
    <name type="scientific">Niveispirillum lacus</name>
    <dbReference type="NCBI Taxonomy" id="1981099"/>
    <lineage>
        <taxon>Bacteria</taxon>
        <taxon>Pseudomonadati</taxon>
        <taxon>Pseudomonadota</taxon>
        <taxon>Alphaproteobacteria</taxon>
        <taxon>Rhodospirillales</taxon>
        <taxon>Azospirillaceae</taxon>
        <taxon>Niveispirillum</taxon>
    </lineage>
</organism>
<proteinExistence type="inferred from homology"/>
<evidence type="ECO:0000256" key="9">
    <source>
        <dbReference type="SAM" id="MobiDB-lite"/>
    </source>
</evidence>
<dbReference type="InterPro" id="IPR009078">
    <property type="entry name" value="Ferritin-like_SF"/>
</dbReference>
<comment type="pathway">
    <text evidence="1 8">Cofactor biosynthesis; ubiquinone biosynthesis.</text>
</comment>
<comment type="function">
    <text evidence="8">Catalyzes the hydroxylation of 2-nonaprenyl-3-methyl-6-methoxy-1,4-benzoquinol during ubiquinone biosynthesis.</text>
</comment>
<keyword evidence="10" id="KW-0830">Ubiquinone</keyword>
<dbReference type="AlphaFoldDB" id="A0A255ZBM4"/>
<comment type="catalytic activity">
    <reaction evidence="8">
        <text>a 5-methoxy-2-methyl-3-(all-trans-polyprenyl)benzene-1,4-diol + AH2 + O2 = a 3-demethylubiquinol + A + H2O</text>
        <dbReference type="Rhea" id="RHEA:50908"/>
        <dbReference type="Rhea" id="RHEA-COMP:10859"/>
        <dbReference type="Rhea" id="RHEA-COMP:10914"/>
        <dbReference type="ChEBI" id="CHEBI:13193"/>
        <dbReference type="ChEBI" id="CHEBI:15377"/>
        <dbReference type="ChEBI" id="CHEBI:15379"/>
        <dbReference type="ChEBI" id="CHEBI:17499"/>
        <dbReference type="ChEBI" id="CHEBI:84167"/>
        <dbReference type="ChEBI" id="CHEBI:84422"/>
        <dbReference type="EC" id="1.14.99.60"/>
    </reaction>
</comment>
<feature type="binding site" evidence="8">
    <location>
        <position position="87"/>
    </location>
    <ligand>
        <name>Fe cation</name>
        <dbReference type="ChEBI" id="CHEBI:24875"/>
        <label>1</label>
    </ligand>
</feature>
<dbReference type="OrthoDB" id="7559360at2"/>
<dbReference type="Pfam" id="PF03232">
    <property type="entry name" value="COQ7"/>
    <property type="match status" value="1"/>
</dbReference>
<evidence type="ECO:0000256" key="2">
    <source>
        <dbReference type="ARBA" id="ARBA00022688"/>
    </source>
</evidence>
<dbReference type="RefSeq" id="WP_094452478.1">
    <property type="nucleotide sequence ID" value="NZ_NOXU01000003.1"/>
</dbReference>
<comment type="cofactor">
    <cofactor evidence="8">
        <name>Fe cation</name>
        <dbReference type="ChEBI" id="CHEBI:24875"/>
    </cofactor>
    <text evidence="8">Binds 2 iron ions per subunit.</text>
</comment>
<dbReference type="GO" id="GO:0008682">
    <property type="term" value="F:3-demethoxyubiquinol 3-hydroxylase activity"/>
    <property type="evidence" value="ECO:0007669"/>
    <property type="project" value="UniProtKB-EC"/>
</dbReference>
<comment type="caution">
    <text evidence="10">The sequence shown here is derived from an EMBL/GenBank/DDBJ whole genome shotgun (WGS) entry which is preliminary data.</text>
</comment>
<comment type="similarity">
    <text evidence="8">Belongs to the COQ7 family.</text>
</comment>
<feature type="binding site" evidence="8">
    <location>
        <position position="90"/>
    </location>
    <ligand>
        <name>Fe cation</name>
        <dbReference type="ChEBI" id="CHEBI:24875"/>
        <label>1</label>
    </ligand>
</feature>
<dbReference type="PANTHER" id="PTHR11237:SF4">
    <property type="entry name" value="5-DEMETHOXYUBIQUINONE HYDROXYLASE, MITOCHONDRIAL"/>
    <property type="match status" value="1"/>
</dbReference>
<keyword evidence="6 8" id="KW-0503">Monooxygenase</keyword>
<feature type="binding site" evidence="8">
    <location>
        <position position="171"/>
    </location>
    <ligand>
        <name>Fe cation</name>
        <dbReference type="ChEBI" id="CHEBI:24875"/>
        <label>2</label>
    </ligand>
</feature>
<dbReference type="EMBL" id="NOXU01000003">
    <property type="protein sequence ID" value="OYQ38010.1"/>
    <property type="molecule type" value="Genomic_DNA"/>
</dbReference>
<feature type="binding site" evidence="8">
    <location>
        <position position="87"/>
    </location>
    <ligand>
        <name>Fe cation</name>
        <dbReference type="ChEBI" id="CHEBI:24875"/>
        <label>2</label>
    </ligand>
</feature>
<dbReference type="UniPathway" id="UPA00232"/>
<dbReference type="GO" id="GO:0046872">
    <property type="term" value="F:metal ion binding"/>
    <property type="evidence" value="ECO:0007669"/>
    <property type="project" value="UniProtKB-KW"/>
</dbReference>
<reference evidence="10 11" key="1">
    <citation type="submission" date="2017-07" db="EMBL/GenBank/DDBJ databases">
        <title>Niveispirillum cyanobacteriorum sp. nov., isolated from cyanobacterial aggregates in a eutrophic lake.</title>
        <authorList>
            <person name="Cai H."/>
        </authorList>
    </citation>
    <scope>NUCLEOTIDE SEQUENCE [LARGE SCALE GENOMIC DNA]</scope>
    <source>
        <strain evidence="11">TH1-14</strain>
    </source>
</reference>
<keyword evidence="3 8" id="KW-0479">Metal-binding</keyword>
<evidence type="ECO:0000313" key="11">
    <source>
        <dbReference type="Proteomes" id="UP000216998"/>
    </source>
</evidence>
<sequence>MTQPNPALPPHLLSPRPLKDGPGAEPGDIPDAARPRHLPGDRKVSLEQMIRVDQAGEYGAVRIYTGQSAVLGKGDKGPMLRHMTEQEQVHLDTFNRLVRERGVRPTMLQPLWHVAGWVLGAGTAAMGTRAAMACTVAVEEVIDQHYAEQAAMLDPAETPLKATIEKFRAEELEHRDIGLANEAELATGYPVLSALIKAGSRTAIWLSQRI</sequence>
<keyword evidence="4 8" id="KW-0560">Oxidoreductase</keyword>
<feature type="binding site" evidence="8">
    <location>
        <position position="174"/>
    </location>
    <ligand>
        <name>Fe cation</name>
        <dbReference type="ChEBI" id="CHEBI:24875"/>
        <label>2</label>
    </ligand>
</feature>